<dbReference type="InterPro" id="IPR036397">
    <property type="entry name" value="RNaseH_sf"/>
</dbReference>
<keyword evidence="9" id="KW-1185">Reference proteome</keyword>
<dbReference type="GO" id="GO:0006364">
    <property type="term" value="P:rRNA processing"/>
    <property type="evidence" value="ECO:0007669"/>
    <property type="project" value="UniProtKB-KW"/>
</dbReference>
<evidence type="ECO:0000313" key="8">
    <source>
        <dbReference type="EMBL" id="PTB44714.1"/>
    </source>
</evidence>
<dbReference type="InterPro" id="IPR012337">
    <property type="entry name" value="RNaseH-like_sf"/>
</dbReference>
<dbReference type="GO" id="GO:0005634">
    <property type="term" value="C:nucleus"/>
    <property type="evidence" value="ECO:0007669"/>
    <property type="project" value="TreeGrafter"/>
</dbReference>
<dbReference type="STRING" id="1042311.A0A2T3ZIS5"/>
<gene>
    <name evidence="8" type="ORF">M441DRAFT_133155</name>
</gene>
<proteinExistence type="predicted"/>
<evidence type="ECO:0000256" key="5">
    <source>
        <dbReference type="ARBA" id="ARBA00025599"/>
    </source>
</evidence>
<comment type="function">
    <text evidence="5">Exoribonuclease involved in ribosome biosynthesis. Involved in the processing of ITS1, the internal transcribed spacer localized between the 18S and 5.8S rRNAs.</text>
</comment>
<evidence type="ECO:0000256" key="1">
    <source>
        <dbReference type="ARBA" id="ARBA00022552"/>
    </source>
</evidence>
<dbReference type="CDD" id="cd06137">
    <property type="entry name" value="DEDDh_RNase"/>
    <property type="match status" value="1"/>
</dbReference>
<reference evidence="8 9" key="1">
    <citation type="submission" date="2016-07" db="EMBL/GenBank/DDBJ databases">
        <title>Multiple horizontal gene transfer events from other fungi enriched the ability of initially mycotrophic Trichoderma (Ascomycota) to feed on dead plant biomass.</title>
        <authorList>
            <consortium name="DOE Joint Genome Institute"/>
            <person name="Aerts A."/>
            <person name="Atanasova L."/>
            <person name="Chenthamara K."/>
            <person name="Zhang J."/>
            <person name="Grujic M."/>
            <person name="Henrissat B."/>
            <person name="Kuo A."/>
            <person name="Salamov A."/>
            <person name="Lipzen A."/>
            <person name="Labutti K."/>
            <person name="Barry K."/>
            <person name="Miao Y."/>
            <person name="Rahimi M.J."/>
            <person name="Shen Q."/>
            <person name="Grigoriev I.V."/>
            <person name="Kubicek C.P."/>
            <person name="Druzhinina I.S."/>
        </authorList>
    </citation>
    <scope>NUCLEOTIDE SEQUENCE [LARGE SCALE GENOMIC DNA]</scope>
    <source>
        <strain evidence="8 9">CBS 433.97</strain>
    </source>
</reference>
<keyword evidence="1" id="KW-0698">rRNA processing</keyword>
<evidence type="ECO:0000256" key="2">
    <source>
        <dbReference type="ARBA" id="ARBA00022722"/>
    </source>
</evidence>
<feature type="region of interest" description="Disordered" evidence="6">
    <location>
        <begin position="294"/>
        <end position="369"/>
    </location>
</feature>
<feature type="compositionally biased region" description="Basic and acidic residues" evidence="6">
    <location>
        <begin position="342"/>
        <end position="357"/>
    </location>
</feature>
<feature type="compositionally biased region" description="Basic and acidic residues" evidence="6">
    <location>
        <begin position="294"/>
        <end position="315"/>
    </location>
</feature>
<evidence type="ECO:0000256" key="3">
    <source>
        <dbReference type="ARBA" id="ARBA00022801"/>
    </source>
</evidence>
<dbReference type="GO" id="GO:0000027">
    <property type="term" value="P:ribosomal large subunit assembly"/>
    <property type="evidence" value="ECO:0007669"/>
    <property type="project" value="TreeGrafter"/>
</dbReference>
<keyword evidence="3" id="KW-0378">Hydrolase</keyword>
<dbReference type="PANTHER" id="PTHR12801:SF45">
    <property type="entry name" value="RNA EXONUCLEASE 4"/>
    <property type="match status" value="1"/>
</dbReference>
<dbReference type="EMBL" id="KZ679258">
    <property type="protein sequence ID" value="PTB44714.1"/>
    <property type="molecule type" value="Genomic_DNA"/>
</dbReference>
<protein>
    <recommendedName>
        <fullName evidence="7">Exonuclease domain-containing protein</fullName>
    </recommendedName>
</protein>
<dbReference type="GO" id="GO:0004527">
    <property type="term" value="F:exonuclease activity"/>
    <property type="evidence" value="ECO:0007669"/>
    <property type="project" value="UniProtKB-KW"/>
</dbReference>
<feature type="domain" description="Exonuclease" evidence="7">
    <location>
        <begin position="174"/>
        <end position="411"/>
    </location>
</feature>
<dbReference type="Gene3D" id="3.30.420.10">
    <property type="entry name" value="Ribonuclease H-like superfamily/Ribonuclease H"/>
    <property type="match status" value="1"/>
</dbReference>
<evidence type="ECO:0000256" key="4">
    <source>
        <dbReference type="ARBA" id="ARBA00022839"/>
    </source>
</evidence>
<evidence type="ECO:0000313" key="9">
    <source>
        <dbReference type="Proteomes" id="UP000240493"/>
    </source>
</evidence>
<dbReference type="OrthoDB" id="16516at2759"/>
<evidence type="ECO:0000256" key="6">
    <source>
        <dbReference type="SAM" id="MobiDB-lite"/>
    </source>
</evidence>
<name>A0A2T3ZIS5_TRIA4</name>
<dbReference type="InterPro" id="IPR013520">
    <property type="entry name" value="Ribonucl_H"/>
</dbReference>
<sequence>MSSAAARPETAPIKSFAITSDSRRPQPIKQSHAYTEQLRSLVHSLSELQRSGYIIYQPSGQDLDRKRRCHRCGRHLPNAFKRVKWLPKTPIQGGDGEHSEELQFNRMKQTVMHCKYHPGRIFQRKWSCCNGAPGAPPCQGQEDHTPKIYAAGELEREWRYYGTPAAESGGQKAVAVVIDCEMGTASTGETELIRVSAVDYFSGAVLLDSLVYPDVKMIHYNTRYSGITRQQMENARRTRSCLFGRANARRALWKFVGPNTIVIGHGGNSDLTSLRWIHPVVIDTFIVEKKNRPIEEDKDNNKDNNKGGSKGKEDDTQMEETPEILTSDVPLNGGNEDSQTNNKEKEKEKEKQKEKQKPPNQPRQRGGLSLKALAKERLGRDIQMSHKGHDSVEDSIAARDILHWNILKLLEDVMPKIEIA</sequence>
<dbReference type="Proteomes" id="UP000240493">
    <property type="component" value="Unassembled WGS sequence"/>
</dbReference>
<organism evidence="8 9">
    <name type="scientific">Trichoderma asperellum (strain ATCC 204424 / CBS 433.97 / NBRC 101777)</name>
    <dbReference type="NCBI Taxonomy" id="1042311"/>
    <lineage>
        <taxon>Eukaryota</taxon>
        <taxon>Fungi</taxon>
        <taxon>Dikarya</taxon>
        <taxon>Ascomycota</taxon>
        <taxon>Pezizomycotina</taxon>
        <taxon>Sordariomycetes</taxon>
        <taxon>Hypocreomycetidae</taxon>
        <taxon>Hypocreales</taxon>
        <taxon>Hypocreaceae</taxon>
        <taxon>Trichoderma</taxon>
    </lineage>
</organism>
<dbReference type="PANTHER" id="PTHR12801">
    <property type="entry name" value="RNA EXONUCLEASE REXO1 / RECO3 FAMILY MEMBER-RELATED"/>
    <property type="match status" value="1"/>
</dbReference>
<keyword evidence="4" id="KW-0269">Exonuclease</keyword>
<dbReference type="AlphaFoldDB" id="A0A2T3ZIS5"/>
<dbReference type="GO" id="GO:0003676">
    <property type="term" value="F:nucleic acid binding"/>
    <property type="evidence" value="ECO:0007669"/>
    <property type="project" value="InterPro"/>
</dbReference>
<keyword evidence="2" id="KW-0540">Nuclease</keyword>
<accession>A0A2T3ZIS5</accession>
<feature type="region of interest" description="Disordered" evidence="6">
    <location>
        <begin position="1"/>
        <end position="28"/>
    </location>
</feature>
<dbReference type="InterPro" id="IPR047021">
    <property type="entry name" value="REXO1/3/4-like"/>
</dbReference>
<evidence type="ECO:0000259" key="7">
    <source>
        <dbReference type="SMART" id="SM00479"/>
    </source>
</evidence>
<dbReference type="SMART" id="SM00479">
    <property type="entry name" value="EXOIII"/>
    <property type="match status" value="1"/>
</dbReference>
<dbReference type="SUPFAM" id="SSF53098">
    <property type="entry name" value="Ribonuclease H-like"/>
    <property type="match status" value="1"/>
</dbReference>